<comment type="similarity">
    <text evidence="2">Belongs to the ZIP transporter (TC 2.A.5) family.</text>
</comment>
<feature type="transmembrane region" description="Helical" evidence="6">
    <location>
        <begin position="33"/>
        <end position="51"/>
    </location>
</feature>
<evidence type="ECO:0000256" key="6">
    <source>
        <dbReference type="SAM" id="Phobius"/>
    </source>
</evidence>
<reference evidence="7 8" key="1">
    <citation type="submission" date="2020-02" db="EMBL/GenBank/DDBJ databases">
        <title>Sequencing the genomes of 1000 actinobacteria strains.</title>
        <authorList>
            <person name="Klenk H.-P."/>
        </authorList>
    </citation>
    <scope>NUCLEOTIDE SEQUENCE [LARGE SCALE GENOMIC DNA]</scope>
    <source>
        <strain evidence="7 8">DSM 27960</strain>
    </source>
</reference>
<keyword evidence="6" id="KW-0472">Membrane</keyword>
<keyword evidence="6" id="KW-1133">Transmembrane helix</keyword>
<keyword evidence="6" id="KW-0812">Transmembrane</keyword>
<comment type="caution">
    <text evidence="7">The sequence shown here is derived from an EMBL/GenBank/DDBJ whole genome shotgun (WGS) entry which is preliminary data.</text>
</comment>
<accession>A0A7X5TSP5</accession>
<dbReference type="RefSeq" id="WP_167149564.1">
    <property type="nucleotide sequence ID" value="NZ_JAAMOX010000001.1"/>
</dbReference>
<keyword evidence="8" id="KW-1185">Reference proteome</keyword>
<name>A0A7X5TSP5_9MICO</name>
<dbReference type="GO" id="GO:0005385">
    <property type="term" value="F:zinc ion transmembrane transporter activity"/>
    <property type="evidence" value="ECO:0007669"/>
    <property type="project" value="TreeGrafter"/>
</dbReference>
<evidence type="ECO:0000256" key="2">
    <source>
        <dbReference type="ARBA" id="ARBA00006939"/>
    </source>
</evidence>
<dbReference type="PANTHER" id="PTHR11040">
    <property type="entry name" value="ZINC/IRON TRANSPORTER"/>
    <property type="match status" value="1"/>
</dbReference>
<keyword evidence="3" id="KW-1003">Cell membrane</keyword>
<evidence type="ECO:0000256" key="4">
    <source>
        <dbReference type="ARBA" id="ARBA00022833"/>
    </source>
</evidence>
<feature type="transmembrane region" description="Helical" evidence="6">
    <location>
        <begin position="63"/>
        <end position="84"/>
    </location>
</feature>
<evidence type="ECO:0000313" key="8">
    <source>
        <dbReference type="Proteomes" id="UP000541033"/>
    </source>
</evidence>
<organism evidence="7 8">
    <name type="scientific">Lysinibacter cavernae</name>
    <dbReference type="NCBI Taxonomy" id="1640652"/>
    <lineage>
        <taxon>Bacteria</taxon>
        <taxon>Bacillati</taxon>
        <taxon>Actinomycetota</taxon>
        <taxon>Actinomycetes</taxon>
        <taxon>Micrococcales</taxon>
        <taxon>Microbacteriaceae</taxon>
        <taxon>Lysinibacter</taxon>
    </lineage>
</organism>
<feature type="transmembrane region" description="Helical" evidence="6">
    <location>
        <begin position="6"/>
        <end position="26"/>
    </location>
</feature>
<proteinExistence type="inferred from homology"/>
<evidence type="ECO:0000256" key="5">
    <source>
        <dbReference type="SAM" id="MobiDB-lite"/>
    </source>
</evidence>
<dbReference type="Proteomes" id="UP000541033">
    <property type="component" value="Unassembled WGS sequence"/>
</dbReference>
<sequence>MPLLFAALSGFLGGITLVIGAAVAWFVQIPRTVVAGVMAFGAGVLISALAYELVQEANDGGGLLPTIVGFVVGALLYVGADWMLSKRAANQAAGSETGHRHRGKSVSSRNVTHRRQSGSSDENSGKVIAMGALIDGIPESIVLGLSVTATGGLSLPIVLAIAISNVPESLSSTSELKSSGQSARYVFSLWSGIALISTAAAFLGYALLRNSPDELIAVITTVAAGGLLAMVCNTMIPEAFAEERRLTGLWATLGFLTAFSLHELG</sequence>
<feature type="transmembrane region" description="Helical" evidence="6">
    <location>
        <begin position="140"/>
        <end position="163"/>
    </location>
</feature>
<dbReference type="PANTHER" id="PTHR11040:SF211">
    <property type="entry name" value="ZINC TRANSPORTER ZIP11"/>
    <property type="match status" value="1"/>
</dbReference>
<dbReference type="EMBL" id="JAAMOX010000001">
    <property type="protein sequence ID" value="NIH53721.1"/>
    <property type="molecule type" value="Genomic_DNA"/>
</dbReference>
<feature type="region of interest" description="Disordered" evidence="5">
    <location>
        <begin position="93"/>
        <end position="124"/>
    </location>
</feature>
<dbReference type="AlphaFoldDB" id="A0A7X5TSP5"/>
<feature type="transmembrane region" description="Helical" evidence="6">
    <location>
        <begin position="215"/>
        <end position="236"/>
    </location>
</feature>
<evidence type="ECO:0000256" key="3">
    <source>
        <dbReference type="ARBA" id="ARBA00022475"/>
    </source>
</evidence>
<dbReference type="GO" id="GO:0005886">
    <property type="term" value="C:plasma membrane"/>
    <property type="evidence" value="ECO:0007669"/>
    <property type="project" value="UniProtKB-SubCell"/>
</dbReference>
<protein>
    <submittedName>
        <fullName evidence="7">ZIP family zinc transporter</fullName>
    </submittedName>
</protein>
<evidence type="ECO:0000256" key="1">
    <source>
        <dbReference type="ARBA" id="ARBA00004651"/>
    </source>
</evidence>
<keyword evidence="4" id="KW-0862">Zinc</keyword>
<feature type="transmembrane region" description="Helical" evidence="6">
    <location>
        <begin position="183"/>
        <end position="208"/>
    </location>
</feature>
<evidence type="ECO:0000313" key="7">
    <source>
        <dbReference type="EMBL" id="NIH53721.1"/>
    </source>
</evidence>
<gene>
    <name evidence="7" type="ORF">FHX76_001589</name>
</gene>
<comment type="subcellular location">
    <subcellularLocation>
        <location evidence="1">Cell membrane</location>
        <topology evidence="1">Multi-pass membrane protein</topology>
    </subcellularLocation>
</comment>